<feature type="region of interest" description="Disordered" evidence="1">
    <location>
        <begin position="1"/>
        <end position="23"/>
    </location>
</feature>
<protein>
    <submittedName>
        <fullName evidence="4">Uncharacterized protein LOC107428674</fullName>
    </submittedName>
</protein>
<evidence type="ECO:0000313" key="4">
    <source>
        <dbReference type="RefSeq" id="XP_015894729.3"/>
    </source>
</evidence>
<keyword evidence="2" id="KW-1133">Transmembrane helix</keyword>
<evidence type="ECO:0000313" key="3">
    <source>
        <dbReference type="Proteomes" id="UP001652623"/>
    </source>
</evidence>
<keyword evidence="3" id="KW-1185">Reference proteome</keyword>
<organism evidence="3 4">
    <name type="scientific">Ziziphus jujuba</name>
    <name type="common">Chinese jujube</name>
    <name type="synonym">Ziziphus sativa</name>
    <dbReference type="NCBI Taxonomy" id="326968"/>
    <lineage>
        <taxon>Eukaryota</taxon>
        <taxon>Viridiplantae</taxon>
        <taxon>Streptophyta</taxon>
        <taxon>Embryophyta</taxon>
        <taxon>Tracheophyta</taxon>
        <taxon>Spermatophyta</taxon>
        <taxon>Magnoliopsida</taxon>
        <taxon>eudicotyledons</taxon>
        <taxon>Gunneridae</taxon>
        <taxon>Pentapetalae</taxon>
        <taxon>rosids</taxon>
        <taxon>fabids</taxon>
        <taxon>Rosales</taxon>
        <taxon>Rhamnaceae</taxon>
        <taxon>Paliureae</taxon>
        <taxon>Ziziphus</taxon>
    </lineage>
</organism>
<keyword evidence="2" id="KW-0472">Membrane</keyword>
<dbReference type="PANTHER" id="PTHR33429">
    <property type="entry name" value="OS02G0708000 PROTEIN-RELATED"/>
    <property type="match status" value="1"/>
</dbReference>
<evidence type="ECO:0000256" key="2">
    <source>
        <dbReference type="SAM" id="Phobius"/>
    </source>
</evidence>
<feature type="transmembrane region" description="Helical" evidence="2">
    <location>
        <begin position="46"/>
        <end position="66"/>
    </location>
</feature>
<gene>
    <name evidence="4" type="primary">LOC107428674</name>
</gene>
<dbReference type="Proteomes" id="UP001652623">
    <property type="component" value="Chromosome 12"/>
</dbReference>
<dbReference type="GeneID" id="107428674"/>
<reference evidence="4" key="1">
    <citation type="submission" date="2025-08" db="UniProtKB">
        <authorList>
            <consortium name="RefSeq"/>
        </authorList>
    </citation>
    <scope>IDENTIFICATION</scope>
    <source>
        <tissue evidence="4">Seedling</tissue>
    </source>
</reference>
<dbReference type="InParanoid" id="A0A6P4ADH8"/>
<keyword evidence="2" id="KW-0812">Transmembrane</keyword>
<evidence type="ECO:0000256" key="1">
    <source>
        <dbReference type="SAM" id="MobiDB-lite"/>
    </source>
</evidence>
<accession>A0A6P4ADH8</accession>
<proteinExistence type="predicted"/>
<dbReference type="RefSeq" id="XP_015894729.3">
    <property type="nucleotide sequence ID" value="XM_016039243.4"/>
</dbReference>
<feature type="compositionally biased region" description="Basic and acidic residues" evidence="1">
    <location>
        <begin position="124"/>
        <end position="138"/>
    </location>
</feature>
<name>A0A6P4ADH8_ZIZJJ</name>
<dbReference type="PANTHER" id="PTHR33429:SF7">
    <property type="entry name" value="OS02G0708000 PROTEIN"/>
    <property type="match status" value="1"/>
</dbReference>
<feature type="region of interest" description="Disordered" evidence="1">
    <location>
        <begin position="73"/>
        <end position="178"/>
    </location>
</feature>
<dbReference type="KEGG" id="zju:107428674"/>
<dbReference type="AlphaFoldDB" id="A0A6P4ADH8"/>
<sequence>MSTIQPQQQPEQQSQPQPQQQQQPVLVYPNTVTKQPPNSHHSNGSFGTVFIVLAIIVVISAIACFLGRLCNRRAHNSNPKPPKQSSRAKEGGSEGGNGKNNHHNKIRPKERPGSEFGSGTNGFRQKEGDLEFGLDMRSKPNGFRSDSRGHGHAGNGFRSGSRGHGGDHGIINGGGGDMKVDMKHGYVDEGGLRASA</sequence>